<gene>
    <name evidence="2" type="ORF">B0H67DRAFT_679517</name>
</gene>
<name>A0AA40BD04_9PEZI</name>
<keyword evidence="3" id="KW-1185">Reference proteome</keyword>
<dbReference type="Gene3D" id="1.25.40.20">
    <property type="entry name" value="Ankyrin repeat-containing domain"/>
    <property type="match status" value="1"/>
</dbReference>
<dbReference type="InterPro" id="IPR002110">
    <property type="entry name" value="Ankyrin_rpt"/>
</dbReference>
<dbReference type="Proteomes" id="UP001172102">
    <property type="component" value="Unassembled WGS sequence"/>
</dbReference>
<evidence type="ECO:0000313" key="2">
    <source>
        <dbReference type="EMBL" id="KAK0732002.1"/>
    </source>
</evidence>
<evidence type="ECO:0008006" key="4">
    <source>
        <dbReference type="Google" id="ProtNLM"/>
    </source>
</evidence>
<dbReference type="EMBL" id="JAUKUA010000001">
    <property type="protein sequence ID" value="KAK0732002.1"/>
    <property type="molecule type" value="Genomic_DNA"/>
</dbReference>
<keyword evidence="1" id="KW-0732">Signal</keyword>
<evidence type="ECO:0000256" key="1">
    <source>
        <dbReference type="SAM" id="SignalP"/>
    </source>
</evidence>
<dbReference type="AlphaFoldDB" id="A0AA40BD04"/>
<protein>
    <recommendedName>
        <fullName evidence="4">Ankyrin repeat protein</fullName>
    </recommendedName>
</protein>
<feature type="signal peptide" evidence="1">
    <location>
        <begin position="1"/>
        <end position="19"/>
    </location>
</feature>
<organism evidence="2 3">
    <name type="scientific">Lasiosphaeris hirsuta</name>
    <dbReference type="NCBI Taxonomy" id="260670"/>
    <lineage>
        <taxon>Eukaryota</taxon>
        <taxon>Fungi</taxon>
        <taxon>Dikarya</taxon>
        <taxon>Ascomycota</taxon>
        <taxon>Pezizomycotina</taxon>
        <taxon>Sordariomycetes</taxon>
        <taxon>Sordariomycetidae</taxon>
        <taxon>Sordariales</taxon>
        <taxon>Lasiosphaeriaceae</taxon>
        <taxon>Lasiosphaeris</taxon>
    </lineage>
</organism>
<comment type="caution">
    <text evidence="2">The sequence shown here is derived from an EMBL/GenBank/DDBJ whole genome shotgun (WGS) entry which is preliminary data.</text>
</comment>
<feature type="non-terminal residue" evidence="2">
    <location>
        <position position="134"/>
    </location>
</feature>
<accession>A0AA40BD04</accession>
<dbReference type="Pfam" id="PF00023">
    <property type="entry name" value="Ank"/>
    <property type="match status" value="1"/>
</dbReference>
<proteinExistence type="predicted"/>
<reference evidence="2" key="1">
    <citation type="submission" date="2023-06" db="EMBL/GenBank/DDBJ databases">
        <title>Genome-scale phylogeny and comparative genomics of the fungal order Sordariales.</title>
        <authorList>
            <consortium name="Lawrence Berkeley National Laboratory"/>
            <person name="Hensen N."/>
            <person name="Bonometti L."/>
            <person name="Westerberg I."/>
            <person name="Brannstrom I.O."/>
            <person name="Guillou S."/>
            <person name="Cros-Aarteil S."/>
            <person name="Calhoun S."/>
            <person name="Haridas S."/>
            <person name="Kuo A."/>
            <person name="Mondo S."/>
            <person name="Pangilinan J."/>
            <person name="Riley R."/>
            <person name="Labutti K."/>
            <person name="Andreopoulos B."/>
            <person name="Lipzen A."/>
            <person name="Chen C."/>
            <person name="Yanf M."/>
            <person name="Daum C."/>
            <person name="Ng V."/>
            <person name="Clum A."/>
            <person name="Steindorff A."/>
            <person name="Ohm R."/>
            <person name="Martin F."/>
            <person name="Silar P."/>
            <person name="Natvig D."/>
            <person name="Lalanne C."/>
            <person name="Gautier V."/>
            <person name="Ament-Velasquez S.L."/>
            <person name="Kruys A."/>
            <person name="Hutchinson M.I."/>
            <person name="Powell A.J."/>
            <person name="Barry K."/>
            <person name="Miller A.N."/>
            <person name="Grigoriev I.V."/>
            <person name="Debuchy R."/>
            <person name="Gladieux P."/>
            <person name="Thoren M.H."/>
            <person name="Johannesson H."/>
        </authorList>
    </citation>
    <scope>NUCLEOTIDE SEQUENCE</scope>
    <source>
        <strain evidence="2">SMH4607-1</strain>
    </source>
</reference>
<sequence length="134" mass="15108">MVLNALLFHSFFFFNSCRSTVEGKGALWRAVDTGDAALIARFASRPPTGFPPWLSKRYVVSRCHERGETAIHLAVRRDDVECVKAIYEGSGQPAMEEASDPRPTCPTKQRPIDLAKRLGRTGIYDLLLYFRLFS</sequence>
<feature type="chain" id="PRO_5041430854" description="Ankyrin repeat protein" evidence="1">
    <location>
        <begin position="20"/>
        <end position="134"/>
    </location>
</feature>
<dbReference type="SUPFAM" id="SSF48403">
    <property type="entry name" value="Ankyrin repeat"/>
    <property type="match status" value="1"/>
</dbReference>
<evidence type="ECO:0000313" key="3">
    <source>
        <dbReference type="Proteomes" id="UP001172102"/>
    </source>
</evidence>
<dbReference type="InterPro" id="IPR036770">
    <property type="entry name" value="Ankyrin_rpt-contain_sf"/>
</dbReference>